<gene>
    <name evidence="1" type="ORF">DI563_05765</name>
</gene>
<sequence length="91" mass="10106">MPEREKELLRFLEDVLIDIRLLARGKPSQKAMHAILELADAAHNVPRLLADGTVDELSWLVDSDLKLAAAVYARHGDRKGLHDAARTGAIR</sequence>
<evidence type="ECO:0000313" key="1">
    <source>
        <dbReference type="EMBL" id="PZQ76883.1"/>
    </source>
</evidence>
<reference evidence="1 2" key="1">
    <citation type="submission" date="2017-08" db="EMBL/GenBank/DDBJ databases">
        <title>Infants hospitalized years apart are colonized by the same room-sourced microbial strains.</title>
        <authorList>
            <person name="Brooks B."/>
            <person name="Olm M.R."/>
            <person name="Firek B.A."/>
            <person name="Baker R."/>
            <person name="Thomas B.C."/>
            <person name="Morowitz M.J."/>
            <person name="Banfield J.F."/>
        </authorList>
    </citation>
    <scope>NUCLEOTIDE SEQUENCE [LARGE SCALE GENOMIC DNA]</scope>
    <source>
        <strain evidence="1">S2_005_003_R2_41</strain>
    </source>
</reference>
<name>A0A2W5SB39_VARPD</name>
<evidence type="ECO:0000313" key="2">
    <source>
        <dbReference type="Proteomes" id="UP000249135"/>
    </source>
</evidence>
<dbReference type="EMBL" id="QFPP01000037">
    <property type="protein sequence ID" value="PZQ76883.1"/>
    <property type="molecule type" value="Genomic_DNA"/>
</dbReference>
<dbReference type="Proteomes" id="UP000249135">
    <property type="component" value="Unassembled WGS sequence"/>
</dbReference>
<dbReference type="AlphaFoldDB" id="A0A2W5SB39"/>
<protein>
    <submittedName>
        <fullName evidence="1">Uncharacterized protein</fullName>
    </submittedName>
</protein>
<organism evidence="1 2">
    <name type="scientific">Variovorax paradoxus</name>
    <dbReference type="NCBI Taxonomy" id="34073"/>
    <lineage>
        <taxon>Bacteria</taxon>
        <taxon>Pseudomonadati</taxon>
        <taxon>Pseudomonadota</taxon>
        <taxon>Betaproteobacteria</taxon>
        <taxon>Burkholderiales</taxon>
        <taxon>Comamonadaceae</taxon>
        <taxon>Variovorax</taxon>
    </lineage>
</organism>
<accession>A0A2W5SB39</accession>
<proteinExistence type="predicted"/>
<comment type="caution">
    <text evidence="1">The sequence shown here is derived from an EMBL/GenBank/DDBJ whole genome shotgun (WGS) entry which is preliminary data.</text>
</comment>